<proteinExistence type="predicted"/>
<dbReference type="PANTHER" id="PTHR32305">
    <property type="match status" value="1"/>
</dbReference>
<evidence type="ECO:0008006" key="3">
    <source>
        <dbReference type="Google" id="ProtNLM"/>
    </source>
</evidence>
<dbReference type="Proteomes" id="UP000304840">
    <property type="component" value="Chromosome"/>
</dbReference>
<accession>A0AAI8GB75</accession>
<dbReference type="RefSeq" id="WP_138425494.1">
    <property type="nucleotide sequence ID" value="NZ_CP010992.1"/>
</dbReference>
<gene>
    <name evidence="1" type="ORF">UN65_10240</name>
</gene>
<name>A0AAI8GB75_9FLAO</name>
<dbReference type="Gene3D" id="2.180.10.10">
    <property type="entry name" value="RHS repeat-associated core"/>
    <property type="match status" value="1"/>
</dbReference>
<sequence length="323" mass="36054">MKYYPFGSLVPNRHGSTDSYRYGFNGKEKDDEIKGEGNSIDYGMRVSDPRIGRFLSVDPLTKTFPWYTPYQFAGNTPIAAIDLDGEEPKIVITGEVTGTTKMHVYGAGNIEEITVRTYKAIVQYTDGNGKTTQIGTFNVTRDGWYSMGSDSKGNAILHNKSSDPSDNKGHHIELVRPEYYSAEPAFQISPINSPISSKYNKNYIIDDVPTDVPLPTDVVRENGVSKGAQIHIGGIYIDKYGRRKLAGTYGCYGIVDPSQVSPKEGELRVPSNDEMQRFSDAVEKAEKMQVKEHKKEAPVEVDIQKRQRNIVKTVKTNKRLVKG</sequence>
<reference evidence="1 2" key="2">
    <citation type="submission" date="2019-05" db="EMBL/GenBank/DDBJ databases">
        <authorList>
            <person name="Ravantti J.J."/>
        </authorList>
    </citation>
    <scope>NUCLEOTIDE SEQUENCE [LARGE SCALE GENOMIC DNA]</scope>
    <source>
        <strain evidence="1 2">B185</strain>
    </source>
</reference>
<dbReference type="InterPro" id="IPR022385">
    <property type="entry name" value="Rhs_assc_core"/>
</dbReference>
<dbReference type="AlphaFoldDB" id="A0AAI8GB75"/>
<protein>
    <recommendedName>
        <fullName evidence="3">RHS repeat-associated core domain-containing protein</fullName>
    </recommendedName>
</protein>
<reference evidence="2" key="1">
    <citation type="submission" date="2016-03" db="EMBL/GenBank/DDBJ databases">
        <title>Flavobacterium columnare strain B185, complete genome.</title>
        <authorList>
            <person name="Sundberg L.-R."/>
            <person name="Papponen P."/>
            <person name="Laanto E."/>
        </authorList>
    </citation>
    <scope>NUCLEOTIDE SEQUENCE [LARGE SCALE GENOMIC DNA]</scope>
    <source>
        <strain evidence="2">B185</strain>
    </source>
</reference>
<dbReference type="NCBIfam" id="TIGR03696">
    <property type="entry name" value="Rhs_assc_core"/>
    <property type="match status" value="1"/>
</dbReference>
<dbReference type="PANTHER" id="PTHR32305:SF15">
    <property type="entry name" value="PROTEIN RHSA-RELATED"/>
    <property type="match status" value="1"/>
</dbReference>
<evidence type="ECO:0000313" key="2">
    <source>
        <dbReference type="Proteomes" id="UP000304840"/>
    </source>
</evidence>
<dbReference type="InterPro" id="IPR050708">
    <property type="entry name" value="T6SS_VgrG/RHS"/>
</dbReference>
<dbReference type="EMBL" id="CP010992">
    <property type="protein sequence ID" value="AMO20664.2"/>
    <property type="molecule type" value="Genomic_DNA"/>
</dbReference>
<organism evidence="1 2">
    <name type="scientific">Flavobacterium columnare</name>
    <dbReference type="NCBI Taxonomy" id="996"/>
    <lineage>
        <taxon>Bacteria</taxon>
        <taxon>Pseudomonadati</taxon>
        <taxon>Bacteroidota</taxon>
        <taxon>Flavobacteriia</taxon>
        <taxon>Flavobacteriales</taxon>
        <taxon>Flavobacteriaceae</taxon>
        <taxon>Flavobacterium</taxon>
    </lineage>
</organism>
<evidence type="ECO:0000313" key="1">
    <source>
        <dbReference type="EMBL" id="AMO20664.2"/>
    </source>
</evidence>